<organism evidence="2 3">
    <name type="scientific">Ilex paraguariensis</name>
    <name type="common">yerba mate</name>
    <dbReference type="NCBI Taxonomy" id="185542"/>
    <lineage>
        <taxon>Eukaryota</taxon>
        <taxon>Viridiplantae</taxon>
        <taxon>Streptophyta</taxon>
        <taxon>Embryophyta</taxon>
        <taxon>Tracheophyta</taxon>
        <taxon>Spermatophyta</taxon>
        <taxon>Magnoliopsida</taxon>
        <taxon>eudicotyledons</taxon>
        <taxon>Gunneridae</taxon>
        <taxon>Pentapetalae</taxon>
        <taxon>asterids</taxon>
        <taxon>campanulids</taxon>
        <taxon>Aquifoliales</taxon>
        <taxon>Aquifoliaceae</taxon>
        <taxon>Ilex</taxon>
    </lineage>
</organism>
<dbReference type="PANTHER" id="PTHR43735">
    <property type="entry name" value="APOPTOSIS-INDUCING FACTOR 1"/>
    <property type="match status" value="1"/>
</dbReference>
<dbReference type="Pfam" id="PF07992">
    <property type="entry name" value="Pyr_redox_2"/>
    <property type="match status" value="1"/>
</dbReference>
<accession>A0ABC8UUB4</accession>
<sequence length="182" mass="20559">MENPEQWGGGGRRVVVIGGGVAGSFIAKSLQFHADVTLIDPKDYFEIPWASLRAMVEPSFAERSVIHHKDYLTNGHLIVSSAINITDTEVLTSEGRLVTYDYLVIATGHNDPSPKNRTEKLKQYQAGKTTEHQFKYHSPYYELQIYVVEVTGNVRNCSKYYKIIISSTDSYYLICFCLGKKI</sequence>
<keyword evidence="3" id="KW-1185">Reference proteome</keyword>
<dbReference type="SUPFAM" id="SSF51905">
    <property type="entry name" value="FAD/NAD(P)-binding domain"/>
    <property type="match status" value="1"/>
</dbReference>
<protein>
    <recommendedName>
        <fullName evidence="1">FAD/NAD(P)-binding domain-containing protein</fullName>
    </recommendedName>
</protein>
<dbReference type="InterPro" id="IPR023753">
    <property type="entry name" value="FAD/NAD-binding_dom"/>
</dbReference>
<gene>
    <name evidence="2" type="ORF">ILEXP_LOCUS55033</name>
</gene>
<dbReference type="InterPro" id="IPR036188">
    <property type="entry name" value="FAD/NAD-bd_sf"/>
</dbReference>
<proteinExistence type="predicted"/>
<evidence type="ECO:0000313" key="2">
    <source>
        <dbReference type="EMBL" id="CAK9184678.1"/>
    </source>
</evidence>
<dbReference type="Proteomes" id="UP001642360">
    <property type="component" value="Unassembled WGS sequence"/>
</dbReference>
<comment type="caution">
    <text evidence="2">The sequence shown here is derived from an EMBL/GenBank/DDBJ whole genome shotgun (WGS) entry which is preliminary data.</text>
</comment>
<dbReference type="EMBL" id="CAUOFW020009057">
    <property type="protein sequence ID" value="CAK9184678.1"/>
    <property type="molecule type" value="Genomic_DNA"/>
</dbReference>
<dbReference type="PANTHER" id="PTHR43735:SF26">
    <property type="entry name" value="APOPTOSIS-INDUCING FACTOR HOMOLOG B-LIKE"/>
    <property type="match status" value="1"/>
</dbReference>
<name>A0ABC8UUB4_9AQUA</name>
<reference evidence="2 3" key="1">
    <citation type="submission" date="2024-02" db="EMBL/GenBank/DDBJ databases">
        <authorList>
            <person name="Vignale AGUSTIN F."/>
            <person name="Sosa J E."/>
            <person name="Modenutti C."/>
        </authorList>
    </citation>
    <scope>NUCLEOTIDE SEQUENCE [LARGE SCALE GENOMIC DNA]</scope>
</reference>
<feature type="domain" description="FAD/NAD(P)-binding" evidence="1">
    <location>
        <begin position="13"/>
        <end position="115"/>
    </location>
</feature>
<dbReference type="Gene3D" id="3.50.50.100">
    <property type="match status" value="1"/>
</dbReference>
<evidence type="ECO:0000259" key="1">
    <source>
        <dbReference type="Pfam" id="PF07992"/>
    </source>
</evidence>
<evidence type="ECO:0000313" key="3">
    <source>
        <dbReference type="Proteomes" id="UP001642360"/>
    </source>
</evidence>
<dbReference type="AlphaFoldDB" id="A0ABC8UUB4"/>